<name>A0AA86SLB1_9FABA</name>
<dbReference type="PANTHER" id="PTHR33159:SF47">
    <property type="entry name" value="RIN4 PATHOGENIC TYPE III EFFECTOR AVIRULENCE FACTOR AVR CLEAVAGE SITE DOMAIN-CONTAINING PROTEIN"/>
    <property type="match status" value="1"/>
</dbReference>
<dbReference type="PANTHER" id="PTHR33159">
    <property type="entry name" value="RPM1-INTERACTING PROTEIN 4 (RIN4) FAMILY PROTEIN"/>
    <property type="match status" value="1"/>
</dbReference>
<evidence type="ECO:0000313" key="3">
    <source>
        <dbReference type="EMBL" id="CAJ1943709.1"/>
    </source>
</evidence>
<dbReference type="Proteomes" id="UP001189624">
    <property type="component" value="Chromosome 3"/>
</dbReference>
<dbReference type="EMBL" id="OY731400">
    <property type="protein sequence ID" value="CAJ1943709.1"/>
    <property type="molecule type" value="Genomic_DNA"/>
</dbReference>
<keyword evidence="1" id="KW-0812">Transmembrane</keyword>
<accession>A0AA86SLB1</accession>
<dbReference type="InterPro" id="IPR040387">
    <property type="entry name" value="RIN4/NOI4"/>
</dbReference>
<proteinExistence type="predicted"/>
<keyword evidence="1" id="KW-0472">Membrane</keyword>
<keyword evidence="4" id="KW-1185">Reference proteome</keyword>
<gene>
    <name evidence="3" type="ORF">AYBTSS11_LOCUS11497</name>
</gene>
<organism evidence="3 4">
    <name type="scientific">Sphenostylis stenocarpa</name>
    <dbReference type="NCBI Taxonomy" id="92480"/>
    <lineage>
        <taxon>Eukaryota</taxon>
        <taxon>Viridiplantae</taxon>
        <taxon>Streptophyta</taxon>
        <taxon>Embryophyta</taxon>
        <taxon>Tracheophyta</taxon>
        <taxon>Spermatophyta</taxon>
        <taxon>Magnoliopsida</taxon>
        <taxon>eudicotyledons</taxon>
        <taxon>Gunneridae</taxon>
        <taxon>Pentapetalae</taxon>
        <taxon>rosids</taxon>
        <taxon>fabids</taxon>
        <taxon>Fabales</taxon>
        <taxon>Fabaceae</taxon>
        <taxon>Papilionoideae</taxon>
        <taxon>50 kb inversion clade</taxon>
        <taxon>NPAAA clade</taxon>
        <taxon>indigoferoid/millettioid clade</taxon>
        <taxon>Phaseoleae</taxon>
        <taxon>Sphenostylis</taxon>
    </lineage>
</organism>
<dbReference type="Pfam" id="PF05627">
    <property type="entry name" value="AvrRpt-cleavage"/>
    <property type="match status" value="1"/>
</dbReference>
<evidence type="ECO:0000256" key="1">
    <source>
        <dbReference type="SAM" id="Phobius"/>
    </source>
</evidence>
<keyword evidence="1" id="KW-1133">Transmembrane helix</keyword>
<dbReference type="GO" id="GO:0005886">
    <property type="term" value="C:plasma membrane"/>
    <property type="evidence" value="ECO:0007669"/>
    <property type="project" value="TreeGrafter"/>
</dbReference>
<reference evidence="3" key="1">
    <citation type="submission" date="2023-10" db="EMBL/GenBank/DDBJ databases">
        <authorList>
            <person name="Domelevo Entfellner J.-B."/>
        </authorList>
    </citation>
    <scope>NUCLEOTIDE SEQUENCE</scope>
</reference>
<dbReference type="AlphaFoldDB" id="A0AA86SLB1"/>
<feature type="domain" description="RIN4 pathogenic type III effector avirulence factor Avr cleavage site" evidence="2">
    <location>
        <begin position="59"/>
        <end position="92"/>
    </location>
</feature>
<evidence type="ECO:0000313" key="4">
    <source>
        <dbReference type="Proteomes" id="UP001189624"/>
    </source>
</evidence>
<feature type="transmembrane region" description="Helical" evidence="1">
    <location>
        <begin position="21"/>
        <end position="45"/>
    </location>
</feature>
<dbReference type="Gramene" id="rna-AYBTSS11_LOCUS11497">
    <property type="protein sequence ID" value="CAJ1943709.1"/>
    <property type="gene ID" value="gene-AYBTSS11_LOCUS11497"/>
</dbReference>
<evidence type="ECO:0000259" key="2">
    <source>
        <dbReference type="Pfam" id="PF05627"/>
    </source>
</evidence>
<protein>
    <recommendedName>
        <fullName evidence="2">RIN4 pathogenic type III effector avirulence factor Avr cleavage site domain-containing protein</fullName>
    </recommendedName>
</protein>
<sequence>MQEEMSNKANEHTRCLSLQTALQIVVSSSSFVFLINSSLIVALFLSQPQTTTTLMASGNGGPLPKFGEWDVNNPASAEGFTVIFNKARDEKKTTATPHRSDPGLKNESCKNAEYSTKVNFHYLGFGLASGFAAAEPRRGYDALMILFDVNHVFSNQVILIDEVGLQMCPLVANSDIPRFIIPLAKVKKKINHNHFKPN</sequence>
<dbReference type="InterPro" id="IPR008700">
    <property type="entry name" value="TypeIII_avirulence_cleave"/>
</dbReference>